<dbReference type="InterPro" id="IPR023091">
    <property type="entry name" value="MetalPrtase_cat_dom_sf_prd"/>
</dbReference>
<dbReference type="InterPro" id="IPR020549">
    <property type="entry name" value="YbeY_CS"/>
</dbReference>
<proteinExistence type="inferred from homology"/>
<accession>A0A1F5SCH2</accession>
<evidence type="ECO:0000256" key="3">
    <source>
        <dbReference type="ARBA" id="ARBA00022723"/>
    </source>
</evidence>
<evidence type="ECO:0000256" key="6">
    <source>
        <dbReference type="ARBA" id="ARBA00022833"/>
    </source>
</evidence>
<comment type="similarity">
    <text evidence="1 7">Belongs to the endoribonuclease YbeY family.</text>
</comment>
<comment type="function">
    <text evidence="7">Single strand-specific metallo-endoribonuclease involved in late-stage 70S ribosome quality control and in maturation of the 3' terminus of the 16S rRNA.</text>
</comment>
<keyword evidence="7" id="KW-0963">Cytoplasm</keyword>
<feature type="binding site" evidence="7">
    <location>
        <position position="116"/>
    </location>
    <ligand>
        <name>Zn(2+)</name>
        <dbReference type="ChEBI" id="CHEBI:29105"/>
        <note>catalytic</note>
    </ligand>
</feature>
<evidence type="ECO:0000256" key="2">
    <source>
        <dbReference type="ARBA" id="ARBA00022722"/>
    </source>
</evidence>
<dbReference type="GO" id="GO:0004222">
    <property type="term" value="F:metalloendopeptidase activity"/>
    <property type="evidence" value="ECO:0007669"/>
    <property type="project" value="InterPro"/>
</dbReference>
<dbReference type="GO" id="GO:0006364">
    <property type="term" value="P:rRNA processing"/>
    <property type="evidence" value="ECO:0007669"/>
    <property type="project" value="UniProtKB-UniRule"/>
</dbReference>
<keyword evidence="4 7" id="KW-0255">Endonuclease</keyword>
<dbReference type="GO" id="GO:0004521">
    <property type="term" value="F:RNA endonuclease activity"/>
    <property type="evidence" value="ECO:0007669"/>
    <property type="project" value="UniProtKB-UniRule"/>
</dbReference>
<dbReference type="PANTHER" id="PTHR46986:SF1">
    <property type="entry name" value="ENDORIBONUCLEASE YBEY, CHLOROPLASTIC"/>
    <property type="match status" value="1"/>
</dbReference>
<comment type="caution">
    <text evidence="8">The sequence shown here is derived from an EMBL/GenBank/DDBJ whole genome shotgun (WGS) entry which is preliminary data.</text>
</comment>
<dbReference type="STRING" id="1797989.A3H66_00690"/>
<comment type="subcellular location">
    <subcellularLocation>
        <location evidence="7">Cytoplasm</location>
    </subcellularLocation>
</comment>
<dbReference type="AlphaFoldDB" id="A0A1F5SCH2"/>
<evidence type="ECO:0000256" key="7">
    <source>
        <dbReference type="HAMAP-Rule" id="MF_00009"/>
    </source>
</evidence>
<evidence type="ECO:0000313" key="9">
    <source>
        <dbReference type="Proteomes" id="UP000178783"/>
    </source>
</evidence>
<keyword evidence="3 7" id="KW-0479">Metal-binding</keyword>
<organism evidence="8 9">
    <name type="scientific">Candidatus Falkowbacteria bacterium RIFCSPLOWO2_02_FULL_45_21</name>
    <dbReference type="NCBI Taxonomy" id="1797989"/>
    <lineage>
        <taxon>Bacteria</taxon>
        <taxon>Candidatus Falkowiibacteriota</taxon>
    </lineage>
</organism>
<keyword evidence="2 7" id="KW-0540">Nuclease</keyword>
<evidence type="ECO:0000313" key="8">
    <source>
        <dbReference type="EMBL" id="OGF24163.1"/>
    </source>
</evidence>
<dbReference type="Gene3D" id="3.40.390.30">
    <property type="entry name" value="Metalloproteases ('zincins'), catalytic domain"/>
    <property type="match status" value="1"/>
</dbReference>
<dbReference type="GO" id="GO:0008270">
    <property type="term" value="F:zinc ion binding"/>
    <property type="evidence" value="ECO:0007669"/>
    <property type="project" value="UniProtKB-UniRule"/>
</dbReference>
<dbReference type="HAMAP" id="MF_00009">
    <property type="entry name" value="Endoribonucl_YbeY"/>
    <property type="match status" value="1"/>
</dbReference>
<dbReference type="Proteomes" id="UP000178783">
    <property type="component" value="Unassembled WGS sequence"/>
</dbReference>
<feature type="binding site" evidence="7">
    <location>
        <position position="126"/>
    </location>
    <ligand>
        <name>Zn(2+)</name>
        <dbReference type="ChEBI" id="CHEBI:29105"/>
        <note>catalytic</note>
    </ligand>
</feature>
<dbReference type="SUPFAM" id="SSF55486">
    <property type="entry name" value="Metalloproteases ('zincins'), catalytic domain"/>
    <property type="match status" value="1"/>
</dbReference>
<keyword evidence="7" id="KW-0698">rRNA processing</keyword>
<name>A0A1F5SCH2_9BACT</name>
<feature type="binding site" evidence="7">
    <location>
        <position position="120"/>
    </location>
    <ligand>
        <name>Zn(2+)</name>
        <dbReference type="ChEBI" id="CHEBI:29105"/>
        <note>catalytic</note>
    </ligand>
</feature>
<comment type="cofactor">
    <cofactor evidence="7">
        <name>Zn(2+)</name>
        <dbReference type="ChEBI" id="CHEBI:29105"/>
    </cofactor>
    <text evidence="7">Binds 1 zinc ion.</text>
</comment>
<sequence>MMIEINNRTYHKINLNLVKRLVNKFARAYKVEQKEISIAFIGDAEIKKLNRAYRQKDEPTDILSFAPLNNAESDVTGQAGEDNFLGELVIDYSQIKRQAGQFDHSARQEMIFILVHGLLHLVGYDDKTERGRKQMIKLGEKFIKKLKI</sequence>
<dbReference type="PANTHER" id="PTHR46986">
    <property type="entry name" value="ENDORIBONUCLEASE YBEY, CHLOROPLASTIC"/>
    <property type="match status" value="1"/>
</dbReference>
<dbReference type="GO" id="GO:0005737">
    <property type="term" value="C:cytoplasm"/>
    <property type="evidence" value="ECO:0007669"/>
    <property type="project" value="UniProtKB-SubCell"/>
</dbReference>
<protein>
    <recommendedName>
        <fullName evidence="7">Endoribonuclease YbeY</fullName>
        <ecNumber evidence="7">3.1.-.-</ecNumber>
    </recommendedName>
</protein>
<evidence type="ECO:0000256" key="1">
    <source>
        <dbReference type="ARBA" id="ARBA00010875"/>
    </source>
</evidence>
<dbReference type="PROSITE" id="PS01306">
    <property type="entry name" value="UPF0054"/>
    <property type="match status" value="1"/>
</dbReference>
<dbReference type="NCBIfam" id="TIGR00043">
    <property type="entry name" value="rRNA maturation RNase YbeY"/>
    <property type="match status" value="1"/>
</dbReference>
<keyword evidence="6 7" id="KW-0862">Zinc</keyword>
<keyword evidence="5 7" id="KW-0378">Hydrolase</keyword>
<dbReference type="InterPro" id="IPR002036">
    <property type="entry name" value="YbeY"/>
</dbReference>
<gene>
    <name evidence="7" type="primary">ybeY</name>
    <name evidence="8" type="ORF">A3H66_00690</name>
</gene>
<evidence type="ECO:0000256" key="5">
    <source>
        <dbReference type="ARBA" id="ARBA00022801"/>
    </source>
</evidence>
<evidence type="ECO:0000256" key="4">
    <source>
        <dbReference type="ARBA" id="ARBA00022759"/>
    </source>
</evidence>
<keyword evidence="7" id="KW-0690">Ribosome biogenesis</keyword>
<dbReference type="Pfam" id="PF02130">
    <property type="entry name" value="YbeY"/>
    <property type="match status" value="1"/>
</dbReference>
<dbReference type="EMBL" id="MFFW01000034">
    <property type="protein sequence ID" value="OGF24163.1"/>
    <property type="molecule type" value="Genomic_DNA"/>
</dbReference>
<reference evidence="8 9" key="1">
    <citation type="journal article" date="2016" name="Nat. Commun.">
        <title>Thousands of microbial genomes shed light on interconnected biogeochemical processes in an aquifer system.</title>
        <authorList>
            <person name="Anantharaman K."/>
            <person name="Brown C.T."/>
            <person name="Hug L.A."/>
            <person name="Sharon I."/>
            <person name="Castelle C.J."/>
            <person name="Probst A.J."/>
            <person name="Thomas B.C."/>
            <person name="Singh A."/>
            <person name="Wilkins M.J."/>
            <person name="Karaoz U."/>
            <person name="Brodie E.L."/>
            <person name="Williams K.H."/>
            <person name="Hubbard S.S."/>
            <person name="Banfield J.F."/>
        </authorList>
    </citation>
    <scope>NUCLEOTIDE SEQUENCE [LARGE SCALE GENOMIC DNA]</scope>
</reference>
<dbReference type="EC" id="3.1.-.-" evidence="7"/>